<feature type="transmembrane region" description="Helical" evidence="1">
    <location>
        <begin position="20"/>
        <end position="39"/>
    </location>
</feature>
<protein>
    <recommendedName>
        <fullName evidence="4">NADH dehydrogenase subunit 4</fullName>
    </recommendedName>
</protein>
<evidence type="ECO:0000313" key="2">
    <source>
        <dbReference type="EMBL" id="GKV50150.1"/>
    </source>
</evidence>
<keyword evidence="1" id="KW-0812">Transmembrane</keyword>
<dbReference type="AlphaFoldDB" id="A0AAV5MK01"/>
<organism evidence="2 3">
    <name type="scientific">Rubroshorea leprosula</name>
    <dbReference type="NCBI Taxonomy" id="152421"/>
    <lineage>
        <taxon>Eukaryota</taxon>
        <taxon>Viridiplantae</taxon>
        <taxon>Streptophyta</taxon>
        <taxon>Embryophyta</taxon>
        <taxon>Tracheophyta</taxon>
        <taxon>Spermatophyta</taxon>
        <taxon>Magnoliopsida</taxon>
        <taxon>eudicotyledons</taxon>
        <taxon>Gunneridae</taxon>
        <taxon>Pentapetalae</taxon>
        <taxon>rosids</taxon>
        <taxon>malvids</taxon>
        <taxon>Malvales</taxon>
        <taxon>Dipterocarpaceae</taxon>
        <taxon>Rubroshorea</taxon>
    </lineage>
</organism>
<name>A0AAV5MK01_9ROSI</name>
<dbReference type="Proteomes" id="UP001054252">
    <property type="component" value="Unassembled WGS sequence"/>
</dbReference>
<comment type="caution">
    <text evidence="2">The sequence shown here is derived from an EMBL/GenBank/DDBJ whole genome shotgun (WGS) entry which is preliminary data.</text>
</comment>
<gene>
    <name evidence="2" type="ORF">SLEP1_g56863</name>
</gene>
<evidence type="ECO:0008006" key="4">
    <source>
        <dbReference type="Google" id="ProtNLM"/>
    </source>
</evidence>
<accession>A0AAV5MK01</accession>
<keyword evidence="3" id="KW-1185">Reference proteome</keyword>
<dbReference type="EMBL" id="BPVZ01000343">
    <property type="protein sequence ID" value="GKV50150.1"/>
    <property type="molecule type" value="Genomic_DNA"/>
</dbReference>
<evidence type="ECO:0000256" key="1">
    <source>
        <dbReference type="SAM" id="Phobius"/>
    </source>
</evidence>
<keyword evidence="1" id="KW-1133">Transmembrane helix</keyword>
<proteinExistence type="predicted"/>
<reference evidence="2 3" key="1">
    <citation type="journal article" date="2021" name="Commun. Biol.">
        <title>The genome of Shorea leprosula (Dipterocarpaceae) highlights the ecological relevance of drought in aseasonal tropical rainforests.</title>
        <authorList>
            <person name="Ng K.K.S."/>
            <person name="Kobayashi M.J."/>
            <person name="Fawcett J.A."/>
            <person name="Hatakeyama M."/>
            <person name="Paape T."/>
            <person name="Ng C.H."/>
            <person name="Ang C.C."/>
            <person name="Tnah L.H."/>
            <person name="Lee C.T."/>
            <person name="Nishiyama T."/>
            <person name="Sese J."/>
            <person name="O'Brien M.J."/>
            <person name="Copetti D."/>
            <person name="Mohd Noor M.I."/>
            <person name="Ong R.C."/>
            <person name="Putra M."/>
            <person name="Sireger I.Z."/>
            <person name="Indrioko S."/>
            <person name="Kosugi Y."/>
            <person name="Izuno A."/>
            <person name="Isagi Y."/>
            <person name="Lee S.L."/>
            <person name="Shimizu K.K."/>
        </authorList>
    </citation>
    <scope>NUCLEOTIDE SEQUENCE [LARGE SCALE GENOMIC DNA]</scope>
    <source>
        <strain evidence="2">214</strain>
    </source>
</reference>
<sequence>MFVVPWECNGNMSACLRTNTLHQLPLYLPLLDLIFLTRLSLNGMDAMETRYLAFINLHLTVLTISTSIVLLYPSYLDGNI</sequence>
<evidence type="ECO:0000313" key="3">
    <source>
        <dbReference type="Proteomes" id="UP001054252"/>
    </source>
</evidence>
<keyword evidence="1" id="KW-0472">Membrane</keyword>
<feature type="transmembrane region" description="Helical" evidence="1">
    <location>
        <begin position="51"/>
        <end position="72"/>
    </location>
</feature>